<accession>A0A8E2FB91</accession>
<evidence type="ECO:0000256" key="1">
    <source>
        <dbReference type="SAM" id="MobiDB-lite"/>
    </source>
</evidence>
<dbReference type="Proteomes" id="UP000250140">
    <property type="component" value="Unassembled WGS sequence"/>
</dbReference>
<dbReference type="InterPro" id="IPR004827">
    <property type="entry name" value="bZIP"/>
</dbReference>
<dbReference type="PROSITE" id="PS00036">
    <property type="entry name" value="BZIP_BASIC"/>
    <property type="match status" value="1"/>
</dbReference>
<organism evidence="3 4">
    <name type="scientific">Glonium stellatum</name>
    <dbReference type="NCBI Taxonomy" id="574774"/>
    <lineage>
        <taxon>Eukaryota</taxon>
        <taxon>Fungi</taxon>
        <taxon>Dikarya</taxon>
        <taxon>Ascomycota</taxon>
        <taxon>Pezizomycotina</taxon>
        <taxon>Dothideomycetes</taxon>
        <taxon>Pleosporomycetidae</taxon>
        <taxon>Gloniales</taxon>
        <taxon>Gloniaceae</taxon>
        <taxon>Glonium</taxon>
    </lineage>
</organism>
<feature type="domain" description="BZIP" evidence="2">
    <location>
        <begin position="43"/>
        <end position="57"/>
    </location>
</feature>
<name>A0A8E2FB91_9PEZI</name>
<evidence type="ECO:0000313" key="4">
    <source>
        <dbReference type="Proteomes" id="UP000250140"/>
    </source>
</evidence>
<dbReference type="OrthoDB" id="2245989at2759"/>
<dbReference type="GO" id="GO:0003700">
    <property type="term" value="F:DNA-binding transcription factor activity"/>
    <property type="evidence" value="ECO:0007669"/>
    <property type="project" value="InterPro"/>
</dbReference>
<dbReference type="Pfam" id="PF07716">
    <property type="entry name" value="bZIP_2"/>
    <property type="match status" value="1"/>
</dbReference>
<protein>
    <recommendedName>
        <fullName evidence="2">BZIP domain-containing protein</fullName>
    </recommendedName>
</protein>
<dbReference type="EMBL" id="KV748667">
    <property type="protein sequence ID" value="OCL13809.1"/>
    <property type="molecule type" value="Genomic_DNA"/>
</dbReference>
<feature type="compositionally biased region" description="Polar residues" evidence="1">
    <location>
        <begin position="22"/>
        <end position="33"/>
    </location>
</feature>
<proteinExistence type="predicted"/>
<gene>
    <name evidence="3" type="ORF">AOQ84DRAFT_85536</name>
</gene>
<keyword evidence="4" id="KW-1185">Reference proteome</keyword>
<feature type="region of interest" description="Disordered" evidence="1">
    <location>
        <begin position="1"/>
        <end position="57"/>
    </location>
</feature>
<dbReference type="CDD" id="cd14688">
    <property type="entry name" value="bZIP_YAP"/>
    <property type="match status" value="1"/>
</dbReference>
<evidence type="ECO:0000313" key="3">
    <source>
        <dbReference type="EMBL" id="OCL13809.1"/>
    </source>
</evidence>
<reference evidence="3 4" key="1">
    <citation type="journal article" date="2016" name="Nat. Commun.">
        <title>Ectomycorrhizal ecology is imprinted in the genome of the dominant symbiotic fungus Cenococcum geophilum.</title>
        <authorList>
            <consortium name="DOE Joint Genome Institute"/>
            <person name="Peter M."/>
            <person name="Kohler A."/>
            <person name="Ohm R.A."/>
            <person name="Kuo A."/>
            <person name="Krutzmann J."/>
            <person name="Morin E."/>
            <person name="Arend M."/>
            <person name="Barry K.W."/>
            <person name="Binder M."/>
            <person name="Choi C."/>
            <person name="Clum A."/>
            <person name="Copeland A."/>
            <person name="Grisel N."/>
            <person name="Haridas S."/>
            <person name="Kipfer T."/>
            <person name="LaButti K."/>
            <person name="Lindquist E."/>
            <person name="Lipzen A."/>
            <person name="Maire R."/>
            <person name="Meier B."/>
            <person name="Mihaltcheva S."/>
            <person name="Molinier V."/>
            <person name="Murat C."/>
            <person name="Poggeler S."/>
            <person name="Quandt C.A."/>
            <person name="Sperisen C."/>
            <person name="Tritt A."/>
            <person name="Tisserant E."/>
            <person name="Crous P.W."/>
            <person name="Henrissat B."/>
            <person name="Nehls U."/>
            <person name="Egli S."/>
            <person name="Spatafora J.W."/>
            <person name="Grigoriev I.V."/>
            <person name="Martin F.M."/>
        </authorList>
    </citation>
    <scope>NUCLEOTIDE SEQUENCE [LARGE SCALE GENOMIC DNA]</scope>
    <source>
        <strain evidence="3 4">CBS 207.34</strain>
    </source>
</reference>
<dbReference type="AlphaFoldDB" id="A0A8E2FB91"/>
<evidence type="ECO:0000259" key="2">
    <source>
        <dbReference type="PROSITE" id="PS00036"/>
    </source>
</evidence>
<sequence>MLPTSSPKWSTSESREKRTRSALVSSEKTSSSQKAHKGNSEARKLQNRIASKNYREKRKRKLEYLQQLLESQPFHNKSLAVSPSESTEDCLRSRPYPLSGEQCNLVHGSDLASILPSEQGPPILVSSDATPEPVRPISAFDELVSVCQGPFENFDRTWPSPLFIGSSQGSDNVPSAFDETWFSEISDFTNDGDFQFQPSLPLQQPQGRTSELSVHIVGTADSDLQLPTVMGRSSAFTAGSQSFSNCMPMASTSSMRYVHS</sequence>